<gene>
    <name evidence="2" type="ORF">S03H2_66706</name>
</gene>
<accession>X1IMI2</accession>
<dbReference type="SUPFAM" id="SSF53474">
    <property type="entry name" value="alpha/beta-Hydrolases"/>
    <property type="match status" value="1"/>
</dbReference>
<sequence length="187" mass="21922">MTKRNLILFFFFVQGFASGYFTWSDFWDALHQEFNLVIVDPREKNSNKLMKSSECSVHRMALDFAEAIKFLKLDEKKLVLFGSSIGASYVAHLVGQNMITPKGCFLTGPARKPRAPRKLIKFIFLFPAFALNFLGKLAARIYLRNKVADGFQKQVFYDRINNTDFRRWKHCRDMHDWDATEDFKKMK</sequence>
<keyword evidence="1" id="KW-0472">Membrane</keyword>
<keyword evidence="1" id="KW-1133">Transmembrane helix</keyword>
<proteinExistence type="predicted"/>
<name>X1IMI2_9ZZZZ</name>
<protein>
    <recommendedName>
        <fullName evidence="3">AB hydrolase-1 domain-containing protein</fullName>
    </recommendedName>
</protein>
<dbReference type="AlphaFoldDB" id="X1IMI2"/>
<evidence type="ECO:0008006" key="3">
    <source>
        <dbReference type="Google" id="ProtNLM"/>
    </source>
</evidence>
<dbReference type="Gene3D" id="3.40.50.1820">
    <property type="entry name" value="alpha/beta hydrolase"/>
    <property type="match status" value="1"/>
</dbReference>
<organism evidence="2">
    <name type="scientific">marine sediment metagenome</name>
    <dbReference type="NCBI Taxonomy" id="412755"/>
    <lineage>
        <taxon>unclassified sequences</taxon>
        <taxon>metagenomes</taxon>
        <taxon>ecological metagenomes</taxon>
    </lineage>
</organism>
<keyword evidence="1" id="KW-0812">Transmembrane</keyword>
<reference evidence="2" key="1">
    <citation type="journal article" date="2014" name="Front. Microbiol.">
        <title>High frequency of phylogenetically diverse reductive dehalogenase-homologous genes in deep subseafloor sedimentary metagenomes.</title>
        <authorList>
            <person name="Kawai M."/>
            <person name="Futagami T."/>
            <person name="Toyoda A."/>
            <person name="Takaki Y."/>
            <person name="Nishi S."/>
            <person name="Hori S."/>
            <person name="Arai W."/>
            <person name="Tsubouchi T."/>
            <person name="Morono Y."/>
            <person name="Uchiyama I."/>
            <person name="Ito T."/>
            <person name="Fujiyama A."/>
            <person name="Inagaki F."/>
            <person name="Takami H."/>
        </authorList>
    </citation>
    <scope>NUCLEOTIDE SEQUENCE</scope>
    <source>
        <strain evidence="2">Expedition CK06-06</strain>
    </source>
</reference>
<dbReference type="InterPro" id="IPR029058">
    <property type="entry name" value="AB_hydrolase_fold"/>
</dbReference>
<feature type="transmembrane region" description="Helical" evidence="1">
    <location>
        <begin position="119"/>
        <end position="143"/>
    </location>
</feature>
<comment type="caution">
    <text evidence="2">The sequence shown here is derived from an EMBL/GenBank/DDBJ whole genome shotgun (WGS) entry which is preliminary data.</text>
</comment>
<evidence type="ECO:0000313" key="2">
    <source>
        <dbReference type="EMBL" id="GAH82922.1"/>
    </source>
</evidence>
<feature type="non-terminal residue" evidence="2">
    <location>
        <position position="187"/>
    </location>
</feature>
<evidence type="ECO:0000256" key="1">
    <source>
        <dbReference type="SAM" id="Phobius"/>
    </source>
</evidence>
<dbReference type="EMBL" id="BARU01043585">
    <property type="protein sequence ID" value="GAH82922.1"/>
    <property type="molecule type" value="Genomic_DNA"/>
</dbReference>